<dbReference type="Proteomes" id="UP001231189">
    <property type="component" value="Unassembled WGS sequence"/>
</dbReference>
<dbReference type="Pfam" id="PF03478">
    <property type="entry name" value="Beta-prop_KIB1-4"/>
    <property type="match status" value="1"/>
</dbReference>
<reference evidence="2" key="1">
    <citation type="submission" date="2023-07" db="EMBL/GenBank/DDBJ databases">
        <title>A chromosome-level genome assembly of Lolium multiflorum.</title>
        <authorList>
            <person name="Chen Y."/>
            <person name="Copetti D."/>
            <person name="Kolliker R."/>
            <person name="Studer B."/>
        </authorList>
    </citation>
    <scope>NUCLEOTIDE SEQUENCE</scope>
    <source>
        <strain evidence="2">02402/16</strain>
        <tissue evidence="2">Leaf</tissue>
    </source>
</reference>
<dbReference type="PANTHER" id="PTHR44259:SF57">
    <property type="entry name" value="DUF1618 DOMAIN-CONTAINING PROTEIN"/>
    <property type="match status" value="1"/>
</dbReference>
<evidence type="ECO:0000313" key="2">
    <source>
        <dbReference type="EMBL" id="KAK1643173.1"/>
    </source>
</evidence>
<comment type="caution">
    <text evidence="2">The sequence shown here is derived from an EMBL/GenBank/DDBJ whole genome shotgun (WGS) entry which is preliminary data.</text>
</comment>
<dbReference type="PANTHER" id="PTHR44259">
    <property type="entry name" value="OS07G0183000 PROTEIN-RELATED"/>
    <property type="match status" value="1"/>
</dbReference>
<dbReference type="InterPro" id="IPR036047">
    <property type="entry name" value="F-box-like_dom_sf"/>
</dbReference>
<dbReference type="InterPro" id="IPR050942">
    <property type="entry name" value="F-box_BR-signaling"/>
</dbReference>
<dbReference type="InterPro" id="IPR001810">
    <property type="entry name" value="F-box_dom"/>
</dbReference>
<dbReference type="SUPFAM" id="SSF81383">
    <property type="entry name" value="F-box domain"/>
    <property type="match status" value="1"/>
</dbReference>
<protein>
    <recommendedName>
        <fullName evidence="1">F-box domain-containing protein</fullName>
    </recommendedName>
</protein>
<dbReference type="Pfam" id="PF00646">
    <property type="entry name" value="F-box"/>
    <property type="match status" value="1"/>
</dbReference>
<accession>A0AAD8W4T3</accession>
<keyword evidence="3" id="KW-1185">Reference proteome</keyword>
<gene>
    <name evidence="2" type="ORF">QYE76_060978</name>
</gene>
<feature type="domain" description="F-box" evidence="1">
    <location>
        <begin position="68"/>
        <end position="114"/>
    </location>
</feature>
<dbReference type="PROSITE" id="PS50181">
    <property type="entry name" value="FBOX"/>
    <property type="match status" value="1"/>
</dbReference>
<evidence type="ECO:0000313" key="3">
    <source>
        <dbReference type="Proteomes" id="UP001231189"/>
    </source>
</evidence>
<proteinExistence type="predicted"/>
<dbReference type="AlphaFoldDB" id="A0AAD8W4T3"/>
<name>A0AAD8W4T3_LOLMU</name>
<dbReference type="EMBL" id="JAUUTY010000004">
    <property type="protein sequence ID" value="KAK1643173.1"/>
    <property type="molecule type" value="Genomic_DNA"/>
</dbReference>
<dbReference type="InterPro" id="IPR005174">
    <property type="entry name" value="KIB1-4_b-propeller"/>
</dbReference>
<sequence length="440" mass="50133">MYAQHHDGVEEVPAAVLGTAENAQAPVHSLEIWEEGRHPAPPSPSFLIQINEEENQLGDFDHTDDAPSVDWIDLPLDMFRIILDRLGAFDILSFPLVCRPWAEVYTENRRLQPGAPTLLTSPSEGGWEIPDDWERGLFFINNILSRELFSVEVEALRYERWIGGKDEWLVTTGQAGNFFKLLNPITGYYIHLPDNLQKCPWVDRVQLCRTPTQAEPHDYFAIAISARMLAYTMAGNYHWITLENPDEPWLIYSDAIMYGDKIIAMCRNGNLWSWDLDEGGENPMLLLRSCVDTRTQGWEQFDFILAPSVNRNILIVSAHGEYAPRRWGNRRSCHSSSHLNFLVDGAVIHEVDMDTQSIEEIRDIGDQALFLGPNYPFYVPVSLPSGDLKRNHVYIADVSDDDAIAIDLSLEDLPDNVSLINYSGPEDNYQVPMWFRPAFP</sequence>
<organism evidence="2 3">
    <name type="scientific">Lolium multiflorum</name>
    <name type="common">Italian ryegrass</name>
    <name type="synonym">Lolium perenne subsp. multiflorum</name>
    <dbReference type="NCBI Taxonomy" id="4521"/>
    <lineage>
        <taxon>Eukaryota</taxon>
        <taxon>Viridiplantae</taxon>
        <taxon>Streptophyta</taxon>
        <taxon>Embryophyta</taxon>
        <taxon>Tracheophyta</taxon>
        <taxon>Spermatophyta</taxon>
        <taxon>Magnoliopsida</taxon>
        <taxon>Liliopsida</taxon>
        <taxon>Poales</taxon>
        <taxon>Poaceae</taxon>
        <taxon>BOP clade</taxon>
        <taxon>Pooideae</taxon>
        <taxon>Poodae</taxon>
        <taxon>Poeae</taxon>
        <taxon>Poeae Chloroplast Group 2 (Poeae type)</taxon>
        <taxon>Loliodinae</taxon>
        <taxon>Loliinae</taxon>
        <taxon>Lolium</taxon>
    </lineage>
</organism>
<evidence type="ECO:0000259" key="1">
    <source>
        <dbReference type="PROSITE" id="PS50181"/>
    </source>
</evidence>